<keyword evidence="2" id="KW-1185">Reference proteome</keyword>
<dbReference type="Gene3D" id="1.10.490.110">
    <property type="entry name" value="Uncharacterized conserved protein DUF2267"/>
    <property type="match status" value="1"/>
</dbReference>
<gene>
    <name evidence="1" type="ORF">SAMN03097708_02020</name>
</gene>
<dbReference type="InterPro" id="IPR018727">
    <property type="entry name" value="DUF2267"/>
</dbReference>
<sequence length="134" mass="14913">MQLHDFLGQVQHRAQMPDIDAALRASRATLETLAERLNGNEPAQLGAQLPRELREFLQRETAGSGERFDSSEFLKRVSEREGIDLPVAVYHARTVIEVLREAVSAGEINDVLAQLPDDYKRIFEAGTSGSMPSH</sequence>
<dbReference type="STRING" id="415747.SAMN03097708_02020"/>
<dbReference type="RefSeq" id="WP_092996205.1">
    <property type="nucleotide sequence ID" value="NZ_FMWD01000005.1"/>
</dbReference>
<evidence type="ECO:0000313" key="1">
    <source>
        <dbReference type="EMBL" id="SCZ60270.1"/>
    </source>
</evidence>
<reference evidence="1 2" key="1">
    <citation type="submission" date="2016-10" db="EMBL/GenBank/DDBJ databases">
        <authorList>
            <person name="de Groot N.N."/>
        </authorList>
    </citation>
    <scope>NUCLEOTIDE SEQUENCE [LARGE SCALE GENOMIC DNA]</scope>
    <source>
        <strain evidence="1 2">HLD2</strain>
    </source>
</reference>
<dbReference type="InterPro" id="IPR038282">
    <property type="entry name" value="DUF2267_sf"/>
</dbReference>
<dbReference type="AlphaFoldDB" id="A0A1G5QFG0"/>
<organism evidence="1 2">
    <name type="scientific">Thiohalomonas denitrificans</name>
    <dbReference type="NCBI Taxonomy" id="415747"/>
    <lineage>
        <taxon>Bacteria</taxon>
        <taxon>Pseudomonadati</taxon>
        <taxon>Pseudomonadota</taxon>
        <taxon>Gammaproteobacteria</taxon>
        <taxon>Thiohalomonadales</taxon>
        <taxon>Thiohalomonadaceae</taxon>
        <taxon>Thiohalomonas</taxon>
    </lineage>
</organism>
<name>A0A1G5QFG0_9GAMM</name>
<dbReference type="Proteomes" id="UP000199648">
    <property type="component" value="Unassembled WGS sequence"/>
</dbReference>
<dbReference type="EMBL" id="FMWD01000005">
    <property type="protein sequence ID" value="SCZ60270.1"/>
    <property type="molecule type" value="Genomic_DNA"/>
</dbReference>
<dbReference type="Pfam" id="PF10025">
    <property type="entry name" value="DUF2267"/>
    <property type="match status" value="1"/>
</dbReference>
<dbReference type="OrthoDB" id="7062840at2"/>
<proteinExistence type="predicted"/>
<accession>A0A1G5QFG0</accession>
<protein>
    <submittedName>
        <fullName evidence="1">Uncharacterized conserved protein, DUF2267 family</fullName>
    </submittedName>
</protein>
<evidence type="ECO:0000313" key="2">
    <source>
        <dbReference type="Proteomes" id="UP000199648"/>
    </source>
</evidence>